<proteinExistence type="predicted"/>
<evidence type="ECO:0000259" key="1">
    <source>
        <dbReference type="Pfam" id="PF00669"/>
    </source>
</evidence>
<keyword evidence="2" id="KW-0282">Flagellum</keyword>
<feature type="domain" description="Flagellin N-terminal" evidence="1">
    <location>
        <begin position="3"/>
        <end position="139"/>
    </location>
</feature>
<gene>
    <name evidence="2" type="primary">flgL</name>
    <name evidence="2" type="ORF">GH811_05520</name>
</gene>
<dbReference type="Gene3D" id="1.20.1330.10">
    <property type="entry name" value="f41 fragment of flagellin, N-terminal domain"/>
    <property type="match status" value="1"/>
</dbReference>
<organism evidence="2 3">
    <name type="scientific">Acetobacterium malicum</name>
    <dbReference type="NCBI Taxonomy" id="52692"/>
    <lineage>
        <taxon>Bacteria</taxon>
        <taxon>Bacillati</taxon>
        <taxon>Bacillota</taxon>
        <taxon>Clostridia</taxon>
        <taxon>Eubacteriales</taxon>
        <taxon>Eubacteriaceae</taxon>
        <taxon>Acetobacterium</taxon>
    </lineage>
</organism>
<dbReference type="NCBIfam" id="TIGR02550">
    <property type="entry name" value="flagell_flgL"/>
    <property type="match status" value="1"/>
</dbReference>
<comment type="caution">
    <text evidence="2">The sequence shown here is derived from an EMBL/GenBank/DDBJ whole genome shotgun (WGS) entry which is preliminary data.</text>
</comment>
<accession>A0ABR6YV46</accession>
<dbReference type="RefSeq" id="WP_279289381.1">
    <property type="nucleotide sequence ID" value="NZ_WJBE01000004.1"/>
</dbReference>
<name>A0ABR6YV46_9FIRM</name>
<dbReference type="SUPFAM" id="SSF64518">
    <property type="entry name" value="Phase 1 flagellin"/>
    <property type="match status" value="1"/>
</dbReference>
<dbReference type="InterPro" id="IPR001029">
    <property type="entry name" value="Flagellin_N"/>
</dbReference>
<dbReference type="Proteomes" id="UP000622405">
    <property type="component" value="Unassembled WGS sequence"/>
</dbReference>
<dbReference type="InterPro" id="IPR001492">
    <property type="entry name" value="Flagellin"/>
</dbReference>
<evidence type="ECO:0000313" key="3">
    <source>
        <dbReference type="Proteomes" id="UP000622405"/>
    </source>
</evidence>
<dbReference type="PANTHER" id="PTHR42792:SF1">
    <property type="entry name" value="FLAGELLAR HOOK-ASSOCIATED PROTEIN 3"/>
    <property type="match status" value="1"/>
</dbReference>
<protein>
    <submittedName>
        <fullName evidence="2">Flagellar hook-associated protein 3</fullName>
    </submittedName>
</protein>
<keyword evidence="3" id="KW-1185">Reference proteome</keyword>
<keyword evidence="2" id="KW-0969">Cilium</keyword>
<dbReference type="Pfam" id="PF00669">
    <property type="entry name" value="Flagellin_N"/>
    <property type="match status" value="1"/>
</dbReference>
<reference evidence="2 3" key="1">
    <citation type="journal article" date="2020" name="mSystems">
        <title>Defining Genomic and Predicted Metabolic Features of the Acetobacterium Genus.</title>
        <authorList>
            <person name="Ross D.E."/>
            <person name="Marshall C.W."/>
            <person name="Gulliver D."/>
            <person name="May H.D."/>
            <person name="Norman R.S."/>
        </authorList>
    </citation>
    <scope>NUCLEOTIDE SEQUENCE [LARGE SCALE GENOMIC DNA]</scope>
    <source>
        <strain evidence="2 3">DSM 4132</strain>
    </source>
</reference>
<dbReference type="EMBL" id="WJBE01000004">
    <property type="protein sequence ID" value="MBC3899072.1"/>
    <property type="molecule type" value="Genomic_DNA"/>
</dbReference>
<dbReference type="InterPro" id="IPR013384">
    <property type="entry name" value="Flagell_FlgL"/>
</dbReference>
<evidence type="ECO:0000313" key="2">
    <source>
        <dbReference type="EMBL" id="MBC3899072.1"/>
    </source>
</evidence>
<dbReference type="PANTHER" id="PTHR42792">
    <property type="entry name" value="FLAGELLIN"/>
    <property type="match status" value="1"/>
</dbReference>
<sequence length="342" mass="38155">MRITYRMMTSKYSTNLNSISSDLDKLNTQVATGRKYARTSEDVSSAVKGYQIRRNLSKLEGYQDNIRHAEDFLTNSETTLGQVESSLAEATDKILQGMNGTQSEGDRKIIASELRMIQNQLLETLNTNTSGMYLFGGSNSEKPFAVVGGKLQFNGRNLDDLNEDTAVEKELVASLKQDSLYVDIGLGVSFDQTTGEVDRNTVFNYSTSGINFVGNGTNLTVISGETVSNNLYDLLGRIATEFEKTDGDYSFDKVDKLYGLFSENSLKTYQTTTEIGAKTQYLEFMTSRYETQNFNLQERQTKVEGVDAAYTYIAFQSQKVAYQAALQMGQSVVQQSVFDYMS</sequence>
<keyword evidence="2" id="KW-0966">Cell projection</keyword>